<evidence type="ECO:0000313" key="2">
    <source>
        <dbReference type="Proteomes" id="UP001338582"/>
    </source>
</evidence>
<dbReference type="SUPFAM" id="SSF46565">
    <property type="entry name" value="Chaperone J-domain"/>
    <property type="match status" value="1"/>
</dbReference>
<gene>
    <name evidence="1" type="ORF">PUMCH_003933</name>
</gene>
<accession>A0AAX4HDF1</accession>
<dbReference type="Proteomes" id="UP001338582">
    <property type="component" value="Chromosome 5"/>
</dbReference>
<dbReference type="AlphaFoldDB" id="A0AAX4HDF1"/>
<evidence type="ECO:0008006" key="3">
    <source>
        <dbReference type="Google" id="ProtNLM"/>
    </source>
</evidence>
<keyword evidence="2" id="KW-1185">Reference proteome</keyword>
<dbReference type="RefSeq" id="XP_062878956.1">
    <property type="nucleotide sequence ID" value="XM_063022886.1"/>
</dbReference>
<organism evidence="1 2">
    <name type="scientific">Australozyma saopauloensis</name>
    <dbReference type="NCBI Taxonomy" id="291208"/>
    <lineage>
        <taxon>Eukaryota</taxon>
        <taxon>Fungi</taxon>
        <taxon>Dikarya</taxon>
        <taxon>Ascomycota</taxon>
        <taxon>Saccharomycotina</taxon>
        <taxon>Pichiomycetes</taxon>
        <taxon>Metschnikowiaceae</taxon>
        <taxon>Australozyma</taxon>
    </lineage>
</organism>
<name>A0AAX4HDF1_9ASCO</name>
<dbReference type="KEGG" id="asau:88174996"/>
<dbReference type="GeneID" id="88174996"/>
<dbReference type="EMBL" id="CP138898">
    <property type="protein sequence ID" value="WPK26575.1"/>
    <property type="molecule type" value="Genomic_DNA"/>
</dbReference>
<proteinExistence type="predicted"/>
<dbReference type="Gene3D" id="1.10.287.110">
    <property type="entry name" value="DnaJ domain"/>
    <property type="match status" value="1"/>
</dbReference>
<dbReference type="InterPro" id="IPR036869">
    <property type="entry name" value="J_dom_sf"/>
</dbReference>
<reference evidence="1 2" key="1">
    <citation type="submission" date="2023-10" db="EMBL/GenBank/DDBJ databases">
        <title>Draft Genome Sequence of Candida saopaulonensis from a very Premature Infant with Sepsis.</title>
        <authorList>
            <person name="Ning Y."/>
            <person name="Dai R."/>
            <person name="Xiao M."/>
            <person name="Xu Y."/>
            <person name="Yan Q."/>
            <person name="Zhang L."/>
        </authorList>
    </citation>
    <scope>NUCLEOTIDE SEQUENCE [LARGE SCALE GENOMIC DNA]</scope>
    <source>
        <strain evidence="1 2">19XY460</strain>
    </source>
</reference>
<protein>
    <recommendedName>
        <fullName evidence="3">J domain-containing protein</fullName>
    </recommendedName>
</protein>
<sequence length="273" mass="31940">MMLRRLYATSAQKPLSHAAYSLHPWPVSKNPSPHEIFDLSVNDNYNNPDVKRGVRATYKKFVKLYHPDLAVSNAVVDNDGNILLMEQKRLRFDAIRHAYECISEKNVRPMPRYTQGASAQTKYGPGATFDAFRKATYNPRHSAYYSSQDFWRAGTWEEFYRMKYLREPPTMEELEANKWKILKWVVAFAAVYLALQMMLAVERAKEFNRQTYLMNLQANAQLADLYGDGDLTQLGRIKRFLVHRSLTLPDEERMRVNDEMLVKYAQKSHRDED</sequence>
<evidence type="ECO:0000313" key="1">
    <source>
        <dbReference type="EMBL" id="WPK26575.1"/>
    </source>
</evidence>